<dbReference type="InterPro" id="IPR051449">
    <property type="entry name" value="ABC-2_transporter_component"/>
</dbReference>
<dbReference type="EMBL" id="CP062983">
    <property type="protein sequence ID" value="QPC81779.1"/>
    <property type="molecule type" value="Genomic_DNA"/>
</dbReference>
<dbReference type="InterPro" id="IPR013525">
    <property type="entry name" value="ABC2_TM"/>
</dbReference>
<keyword evidence="4 6" id="KW-1133">Transmembrane helix</keyword>
<evidence type="ECO:0000256" key="6">
    <source>
        <dbReference type="SAM" id="Phobius"/>
    </source>
</evidence>
<gene>
    <name evidence="8" type="ORF">G4Y79_19110</name>
</gene>
<dbReference type="KEGG" id="pmet:G4Y79_19110"/>
<feature type="transmembrane region" description="Helical" evidence="6">
    <location>
        <begin position="318"/>
        <end position="338"/>
    </location>
</feature>
<dbReference type="PANTHER" id="PTHR30294:SF29">
    <property type="entry name" value="MULTIDRUG ABC TRANSPORTER PERMEASE YBHS-RELATED"/>
    <property type="match status" value="1"/>
</dbReference>
<feature type="transmembrane region" description="Helical" evidence="6">
    <location>
        <begin position="238"/>
        <end position="264"/>
    </location>
</feature>
<evidence type="ECO:0000256" key="4">
    <source>
        <dbReference type="ARBA" id="ARBA00022989"/>
    </source>
</evidence>
<organism evidence="8 9">
    <name type="scientific">Phototrophicus methaneseepsis</name>
    <dbReference type="NCBI Taxonomy" id="2710758"/>
    <lineage>
        <taxon>Bacteria</taxon>
        <taxon>Bacillati</taxon>
        <taxon>Chloroflexota</taxon>
        <taxon>Candidatus Thermofontia</taxon>
        <taxon>Phototrophicales</taxon>
        <taxon>Phototrophicaceae</taxon>
        <taxon>Phototrophicus</taxon>
    </lineage>
</organism>
<feature type="transmembrane region" description="Helical" evidence="6">
    <location>
        <begin position="21"/>
        <end position="43"/>
    </location>
</feature>
<feature type="transmembrane region" description="Helical" evidence="6">
    <location>
        <begin position="188"/>
        <end position="209"/>
    </location>
</feature>
<feature type="domain" description="ABC-2 type transporter transmembrane" evidence="7">
    <location>
        <begin position="19"/>
        <end position="392"/>
    </location>
</feature>
<dbReference type="AlphaFoldDB" id="A0A7S8IDW3"/>
<reference evidence="8 9" key="1">
    <citation type="submission" date="2020-02" db="EMBL/GenBank/DDBJ databases">
        <authorList>
            <person name="Zheng R.K."/>
            <person name="Sun C.M."/>
        </authorList>
    </citation>
    <scope>NUCLEOTIDE SEQUENCE [LARGE SCALE GENOMIC DNA]</scope>
    <source>
        <strain evidence="9">rifampicinis</strain>
    </source>
</reference>
<accession>A0A7S8IDW3</accession>
<dbReference type="GO" id="GO:0005886">
    <property type="term" value="C:plasma membrane"/>
    <property type="evidence" value="ECO:0007669"/>
    <property type="project" value="UniProtKB-SubCell"/>
</dbReference>
<evidence type="ECO:0000259" key="7">
    <source>
        <dbReference type="Pfam" id="PF12698"/>
    </source>
</evidence>
<keyword evidence="3 6" id="KW-0812">Transmembrane</keyword>
<keyword evidence="5 6" id="KW-0472">Membrane</keyword>
<comment type="subcellular location">
    <subcellularLocation>
        <location evidence="1">Cell membrane</location>
        <topology evidence="1">Multi-pass membrane protein</topology>
    </subcellularLocation>
</comment>
<dbReference type="RefSeq" id="WP_195169850.1">
    <property type="nucleotide sequence ID" value="NZ_CP062983.1"/>
</dbReference>
<dbReference type="Pfam" id="PF12698">
    <property type="entry name" value="ABC2_membrane_3"/>
    <property type="match status" value="1"/>
</dbReference>
<name>A0A7S8IDW3_9CHLR</name>
<dbReference type="Proteomes" id="UP000594468">
    <property type="component" value="Chromosome"/>
</dbReference>
<protein>
    <submittedName>
        <fullName evidence="8">ABC transporter permease</fullName>
    </submittedName>
</protein>
<feature type="transmembrane region" description="Helical" evidence="6">
    <location>
        <begin position="284"/>
        <end position="306"/>
    </location>
</feature>
<evidence type="ECO:0000313" key="8">
    <source>
        <dbReference type="EMBL" id="QPC81779.1"/>
    </source>
</evidence>
<dbReference type="GO" id="GO:0140359">
    <property type="term" value="F:ABC-type transporter activity"/>
    <property type="evidence" value="ECO:0007669"/>
    <property type="project" value="InterPro"/>
</dbReference>
<proteinExistence type="predicted"/>
<evidence type="ECO:0000313" key="9">
    <source>
        <dbReference type="Proteomes" id="UP000594468"/>
    </source>
</evidence>
<keyword evidence="9" id="KW-1185">Reference proteome</keyword>
<evidence type="ECO:0000256" key="3">
    <source>
        <dbReference type="ARBA" id="ARBA00022692"/>
    </source>
</evidence>
<keyword evidence="2" id="KW-1003">Cell membrane</keyword>
<dbReference type="PANTHER" id="PTHR30294">
    <property type="entry name" value="MEMBRANE COMPONENT OF ABC TRANSPORTER YHHJ-RELATED"/>
    <property type="match status" value="1"/>
</dbReference>
<feature type="transmembrane region" description="Helical" evidence="6">
    <location>
        <begin position="371"/>
        <end position="392"/>
    </location>
</feature>
<evidence type="ECO:0000256" key="5">
    <source>
        <dbReference type="ARBA" id="ARBA00023136"/>
    </source>
</evidence>
<evidence type="ECO:0000256" key="1">
    <source>
        <dbReference type="ARBA" id="ARBA00004651"/>
    </source>
</evidence>
<evidence type="ECO:0000256" key="2">
    <source>
        <dbReference type="ARBA" id="ARBA00022475"/>
    </source>
</evidence>
<sequence length="420" mass="46894">MNKLFQVFLYELQRNIRRKGYLFMTFAIPVLIFAGMIFFNFIATQGGDEEDAAPDPTDLVSQFESIDVAGYVDYAGVIPGVPESLEGRMVPFNSDDDARQAMASGDVDVYYVIREDYLETGDVVLHLPGVRLDLLNEQPIAVLIERTLAGDVDQQILRRLRDTANFQEYNLQRSAETDTASREDADFLMLYVFTLVFVMALFMTSGYLMQSVIEEKENRLIEILISAVTPFQLLGGKILALGTLGILQILVWLAGIFLAIRFAFELPAFQTLPILLNLDIRWNILPIMVLYFVLGYLFFAGLYAAIGAISNSMREGPQYAVFFTLPAVVPFYFFSLFASAPNDALPVFLSVFPMTSPLAMLMRLSITEVPLIELVISLALLALSALGAMWVAGRLFRVQTLLAGQTPKFRDLPKLVFGSA</sequence>